<dbReference type="Proteomes" id="UP001187415">
    <property type="component" value="Unassembled WGS sequence"/>
</dbReference>
<dbReference type="InterPro" id="IPR000305">
    <property type="entry name" value="GIY-YIG_endonuc"/>
</dbReference>
<reference evidence="2" key="1">
    <citation type="submission" date="2023-07" db="EMBL/GenBank/DDBJ databases">
        <title>Chromosome-level Genome Assembly of Striped Snakehead (Channa striata).</title>
        <authorList>
            <person name="Liu H."/>
        </authorList>
    </citation>
    <scope>NUCLEOTIDE SEQUENCE</scope>
    <source>
        <strain evidence="2">Gz</strain>
        <tissue evidence="2">Muscle</tissue>
    </source>
</reference>
<comment type="caution">
    <text evidence="2">The sequence shown here is derived from an EMBL/GenBank/DDBJ whole genome shotgun (WGS) entry which is preliminary data.</text>
</comment>
<dbReference type="InterPro" id="IPR035901">
    <property type="entry name" value="GIY-YIG_endonuc_sf"/>
</dbReference>
<gene>
    <name evidence="2" type="ORF">Q5P01_009436</name>
</gene>
<dbReference type="Gene3D" id="3.40.1440.10">
    <property type="entry name" value="GIY-YIG endonuclease"/>
    <property type="match status" value="1"/>
</dbReference>
<dbReference type="Pfam" id="PF26215">
    <property type="entry name" value="HTH_animal"/>
    <property type="match status" value="1"/>
</dbReference>
<organism evidence="2 3">
    <name type="scientific">Channa striata</name>
    <name type="common">Snakehead murrel</name>
    <name type="synonym">Ophicephalus striatus</name>
    <dbReference type="NCBI Taxonomy" id="64152"/>
    <lineage>
        <taxon>Eukaryota</taxon>
        <taxon>Metazoa</taxon>
        <taxon>Chordata</taxon>
        <taxon>Craniata</taxon>
        <taxon>Vertebrata</taxon>
        <taxon>Euteleostomi</taxon>
        <taxon>Actinopterygii</taxon>
        <taxon>Neopterygii</taxon>
        <taxon>Teleostei</taxon>
        <taxon>Neoteleostei</taxon>
        <taxon>Acanthomorphata</taxon>
        <taxon>Anabantaria</taxon>
        <taxon>Anabantiformes</taxon>
        <taxon>Channoidei</taxon>
        <taxon>Channidae</taxon>
        <taxon>Channa</taxon>
    </lineage>
</organism>
<protein>
    <recommendedName>
        <fullName evidence="1">GIY-YIG domain-containing protein</fullName>
    </recommendedName>
</protein>
<dbReference type="AlphaFoldDB" id="A0AA88MWX9"/>
<feature type="domain" description="GIY-YIG" evidence="1">
    <location>
        <begin position="555"/>
        <end position="645"/>
    </location>
</feature>
<evidence type="ECO:0000313" key="3">
    <source>
        <dbReference type="Proteomes" id="UP001187415"/>
    </source>
</evidence>
<dbReference type="PANTHER" id="PTHR21301">
    <property type="entry name" value="REVERSE TRANSCRIPTASE"/>
    <property type="match status" value="1"/>
</dbReference>
<name>A0AA88MWX9_CHASR</name>
<dbReference type="PANTHER" id="PTHR21301:SF10">
    <property type="entry name" value="REVERSE TRANSCRIPTASE DOMAIN-CONTAINING PROTEIN"/>
    <property type="match status" value="1"/>
</dbReference>
<dbReference type="EMBL" id="JAUPFM010000007">
    <property type="protein sequence ID" value="KAK2846437.1"/>
    <property type="molecule type" value="Genomic_DNA"/>
</dbReference>
<dbReference type="CDD" id="cd10442">
    <property type="entry name" value="GIY-YIG_PLEs"/>
    <property type="match status" value="1"/>
</dbReference>
<accession>A0AA88MWX9</accession>
<proteinExistence type="predicted"/>
<evidence type="ECO:0000313" key="2">
    <source>
        <dbReference type="EMBL" id="KAK2846437.1"/>
    </source>
</evidence>
<dbReference type="InterPro" id="IPR058912">
    <property type="entry name" value="HTH_animal"/>
</dbReference>
<keyword evidence="3" id="KW-1185">Reference proteome</keyword>
<dbReference type="PROSITE" id="PS50164">
    <property type="entry name" value="GIY_YIG"/>
    <property type="match status" value="1"/>
</dbReference>
<dbReference type="SUPFAM" id="SSF82771">
    <property type="entry name" value="GIY-YIG endonuclease"/>
    <property type="match status" value="1"/>
</dbReference>
<sequence>MPKSVWTPSDDKLPDNIKKLVIRDLEDFRKGFKFYKEQPNLTGEEVIALRELVNNNHIVIKPADKGSAVVIMGRDPYVFEVHRQLNDNTYYKPLTAPIYVQTTPLVHSIIDTLKDKQFITDKQRQYLRGDRDPRERRFYILPKIHKDPAKWTVPHLIPPGRPIVSDCGSEMYQTAEYIDYFLYPLSILHPSYVKDTYHFIDIVKSLQIPQNSFFFSLDVDSLYTNIDIRTGLASVKKVFEEHPDPHRPDGELLQLLEINLTRNDFVFDGKFYLQIKGTAMGKRFAPSYANIFMANWEEEALIKCSKRPLHYLRYLDDIWGVWCHSEEEFEDFMVGLNSHDSSITLKHTIDHQSIDVLDTTVYKGPSFAVSGKLDVKVFFKDTDTHALLFRSSFHPQHMFRGLVKSQLLRFHRICTQTNSFWEAVRLLFGALRKRGYSRSFLRRCLIKFKDEKIRTKRNIIPLITKYSSMSKILNRTLKLNYETFIGKKGILTNCEVISAYTKNKNLRDYLVRAKLKPMHRPNLERKLDSFFPLKFVKNRVNNRIYSIDQQFTPQTRNCVYIIFCIKCGKQYIGETKNTIRMSMWQHRFNIHHKREANTPLVDHFILHGIQALRVAGLQSYSCWTDKQRQSHERQWIHKLQTLEPIGLNIKH</sequence>
<evidence type="ECO:0000259" key="1">
    <source>
        <dbReference type="PROSITE" id="PS50164"/>
    </source>
</evidence>